<keyword evidence="2" id="KW-0812">Transmembrane</keyword>
<feature type="region of interest" description="Disordered" evidence="1">
    <location>
        <begin position="251"/>
        <end position="333"/>
    </location>
</feature>
<feature type="compositionally biased region" description="Polar residues" evidence="1">
    <location>
        <begin position="8"/>
        <end position="25"/>
    </location>
</feature>
<dbReference type="AlphaFoldDB" id="A0A8H6YNJ5"/>
<proteinExistence type="predicted"/>
<evidence type="ECO:0000256" key="1">
    <source>
        <dbReference type="SAM" id="MobiDB-lite"/>
    </source>
</evidence>
<accession>A0A8H6YNJ5</accession>
<feature type="transmembrane region" description="Helical" evidence="2">
    <location>
        <begin position="182"/>
        <end position="203"/>
    </location>
</feature>
<name>A0A8H6YNJ5_9AGAR</name>
<dbReference type="Proteomes" id="UP000620124">
    <property type="component" value="Unassembled WGS sequence"/>
</dbReference>
<gene>
    <name evidence="3" type="ORF">MVEN_00537700</name>
</gene>
<keyword evidence="4" id="KW-1185">Reference proteome</keyword>
<keyword evidence="2" id="KW-0472">Membrane</keyword>
<evidence type="ECO:0000256" key="2">
    <source>
        <dbReference type="SAM" id="Phobius"/>
    </source>
</evidence>
<feature type="compositionally biased region" description="Pro residues" evidence="1">
    <location>
        <begin position="288"/>
        <end position="299"/>
    </location>
</feature>
<organism evidence="3 4">
    <name type="scientific">Mycena venus</name>
    <dbReference type="NCBI Taxonomy" id="2733690"/>
    <lineage>
        <taxon>Eukaryota</taxon>
        <taxon>Fungi</taxon>
        <taxon>Dikarya</taxon>
        <taxon>Basidiomycota</taxon>
        <taxon>Agaricomycotina</taxon>
        <taxon>Agaricomycetes</taxon>
        <taxon>Agaricomycetidae</taxon>
        <taxon>Agaricales</taxon>
        <taxon>Marasmiineae</taxon>
        <taxon>Mycenaceae</taxon>
        <taxon>Mycena</taxon>
    </lineage>
</organism>
<sequence>MPGRAVSQAASVSRPAGNTPTPSVVPTSLSNIEDLVGKTHTGFHSQLFSFLLPLPPTPVTGQAAPVSTVIVTSILAPIVPATTSSPAPVVPTAVFTTVTQVLTTVGTSTPVPAYTAPHTTAAPTNSVDTALVGTTGAVYGPPRSSSGSFARAASSSTARASASVVHSSTPVAHKPKSNTGKYVGYAIGAVFFLTLISSFISAYRKHRKYVRKRPRGSIFIGSKLSDGQSSPQKRSMAQALMRSVSNTSFDAYALSNTPPTSPPPVYLNGSQQAPPDINRARGFSPSTSPIPPRPLPPTPTSIKYPIHEEDSVFYPHVPSPVDPHEYSPSGISS</sequence>
<dbReference type="OrthoDB" id="3052017at2759"/>
<keyword evidence="2" id="KW-1133">Transmembrane helix</keyword>
<dbReference type="EMBL" id="JACAZI010000004">
    <property type="protein sequence ID" value="KAF7361927.1"/>
    <property type="molecule type" value="Genomic_DNA"/>
</dbReference>
<protein>
    <submittedName>
        <fullName evidence="3">C2H2-type domain-containing protein</fullName>
    </submittedName>
</protein>
<evidence type="ECO:0000313" key="3">
    <source>
        <dbReference type="EMBL" id="KAF7361927.1"/>
    </source>
</evidence>
<reference evidence="3" key="1">
    <citation type="submission" date="2020-05" db="EMBL/GenBank/DDBJ databases">
        <title>Mycena genomes resolve the evolution of fungal bioluminescence.</title>
        <authorList>
            <person name="Tsai I.J."/>
        </authorList>
    </citation>
    <scope>NUCLEOTIDE SEQUENCE</scope>
    <source>
        <strain evidence="3">CCC161011</strain>
    </source>
</reference>
<feature type="region of interest" description="Disordered" evidence="1">
    <location>
        <begin position="1"/>
        <end position="25"/>
    </location>
</feature>
<evidence type="ECO:0000313" key="4">
    <source>
        <dbReference type="Proteomes" id="UP000620124"/>
    </source>
</evidence>
<comment type="caution">
    <text evidence="3">The sequence shown here is derived from an EMBL/GenBank/DDBJ whole genome shotgun (WGS) entry which is preliminary data.</text>
</comment>